<dbReference type="STRING" id="6412.T1EJ15"/>
<evidence type="ECO:0000313" key="6">
    <source>
        <dbReference type="EMBL" id="ESO03361.1"/>
    </source>
</evidence>
<dbReference type="Gene3D" id="1.10.840.10">
    <property type="entry name" value="Ras guanine-nucleotide exchange factors catalytic domain"/>
    <property type="match status" value="1"/>
</dbReference>
<dbReference type="PANTHER" id="PTHR23113">
    <property type="entry name" value="GUANINE NUCLEOTIDE EXCHANGE FACTOR"/>
    <property type="match status" value="1"/>
</dbReference>
<dbReference type="CTD" id="20196565"/>
<dbReference type="SMART" id="SM00147">
    <property type="entry name" value="RasGEF"/>
    <property type="match status" value="1"/>
</dbReference>
<reference evidence="6 8" key="2">
    <citation type="journal article" date="2013" name="Nature">
        <title>Insights into bilaterian evolution from three spiralian genomes.</title>
        <authorList>
            <person name="Simakov O."/>
            <person name="Marletaz F."/>
            <person name="Cho S.J."/>
            <person name="Edsinger-Gonzales E."/>
            <person name="Havlak P."/>
            <person name="Hellsten U."/>
            <person name="Kuo D.H."/>
            <person name="Larsson T."/>
            <person name="Lv J."/>
            <person name="Arendt D."/>
            <person name="Savage R."/>
            <person name="Osoegawa K."/>
            <person name="de Jong P."/>
            <person name="Grimwood J."/>
            <person name="Chapman J.A."/>
            <person name="Shapiro H."/>
            <person name="Aerts A."/>
            <person name="Otillar R.P."/>
            <person name="Terry A.Y."/>
            <person name="Boore J.L."/>
            <person name="Grigoriev I.V."/>
            <person name="Lindberg D.R."/>
            <person name="Seaver E.C."/>
            <person name="Weisblat D.A."/>
            <person name="Putnam N.H."/>
            <person name="Rokhsar D.S."/>
        </authorList>
    </citation>
    <scope>NUCLEOTIDE SEQUENCE</scope>
</reference>
<dbReference type="PROSITE" id="PS50212">
    <property type="entry name" value="RASGEF_NTER"/>
    <property type="match status" value="1"/>
</dbReference>
<dbReference type="PANTHER" id="PTHR23113:SF356">
    <property type="entry name" value="FI05912P-RELATED"/>
    <property type="match status" value="1"/>
</dbReference>
<name>T1EJ15_HELRO</name>
<dbReference type="InterPro" id="IPR023578">
    <property type="entry name" value="Ras_GEF_dom_sf"/>
</dbReference>
<dbReference type="InterPro" id="IPR019804">
    <property type="entry name" value="Ras_G-nucl-exch_fac_CS"/>
</dbReference>
<dbReference type="OrthoDB" id="20825at2759"/>
<dbReference type="GO" id="GO:0007264">
    <property type="term" value="P:small GTPase-mediated signal transduction"/>
    <property type="evidence" value="ECO:0007669"/>
    <property type="project" value="InterPro"/>
</dbReference>
<evidence type="ECO:0000313" key="7">
    <source>
        <dbReference type="EnsemblMetazoa" id="HelroP140568"/>
    </source>
</evidence>
<dbReference type="Gene3D" id="1.20.870.10">
    <property type="entry name" value="Son of sevenless (SoS) protein Chain: S domain 1"/>
    <property type="match status" value="1"/>
</dbReference>
<evidence type="ECO:0000256" key="3">
    <source>
        <dbReference type="SAM" id="Phobius"/>
    </source>
</evidence>
<keyword evidence="3" id="KW-0472">Membrane</keyword>
<evidence type="ECO:0000256" key="2">
    <source>
        <dbReference type="PROSITE-ProRule" id="PRU00168"/>
    </source>
</evidence>
<dbReference type="GeneID" id="20196565"/>
<feature type="transmembrane region" description="Helical" evidence="3">
    <location>
        <begin position="71"/>
        <end position="90"/>
    </location>
</feature>
<dbReference type="eggNOG" id="KOG3541">
    <property type="taxonomic scope" value="Eukaryota"/>
</dbReference>
<dbReference type="SUPFAM" id="SSF48366">
    <property type="entry name" value="Ras GEF"/>
    <property type="match status" value="1"/>
</dbReference>
<dbReference type="InParanoid" id="T1EJ15"/>
<dbReference type="RefSeq" id="XP_009018509.1">
    <property type="nucleotide sequence ID" value="XM_009020261.1"/>
</dbReference>
<keyword evidence="3" id="KW-1133">Transmembrane helix</keyword>
<evidence type="ECO:0000259" key="5">
    <source>
        <dbReference type="PROSITE" id="PS50212"/>
    </source>
</evidence>
<evidence type="ECO:0000259" key="4">
    <source>
        <dbReference type="PROSITE" id="PS50009"/>
    </source>
</evidence>
<feature type="domain" description="N-terminal Ras-GEF" evidence="5">
    <location>
        <begin position="7"/>
        <end position="137"/>
    </location>
</feature>
<dbReference type="EMBL" id="KB096633">
    <property type="protein sequence ID" value="ESO03361.1"/>
    <property type="molecule type" value="Genomic_DNA"/>
</dbReference>
<dbReference type="Pfam" id="PF00617">
    <property type="entry name" value="RasGEF"/>
    <property type="match status" value="1"/>
</dbReference>
<feature type="domain" description="Ras-GEF" evidence="4">
    <location>
        <begin position="176"/>
        <end position="393"/>
    </location>
</feature>
<accession>T1EJ15</accession>
<dbReference type="InterPro" id="IPR036964">
    <property type="entry name" value="RASGEF_cat_dom_sf"/>
</dbReference>
<organism evidence="7 8">
    <name type="scientific">Helobdella robusta</name>
    <name type="common">Californian leech</name>
    <dbReference type="NCBI Taxonomy" id="6412"/>
    <lineage>
        <taxon>Eukaryota</taxon>
        <taxon>Metazoa</taxon>
        <taxon>Spiralia</taxon>
        <taxon>Lophotrochozoa</taxon>
        <taxon>Annelida</taxon>
        <taxon>Clitellata</taxon>
        <taxon>Hirudinea</taxon>
        <taxon>Rhynchobdellida</taxon>
        <taxon>Glossiphoniidae</taxon>
        <taxon>Helobdella</taxon>
    </lineage>
</organism>
<keyword evidence="8" id="KW-1185">Reference proteome</keyword>
<dbReference type="FunCoup" id="T1EJ15">
    <property type="interactions" value="209"/>
</dbReference>
<protein>
    <recommendedName>
        <fullName evidence="9">Ras-GEF domain-containing protein</fullName>
    </recommendedName>
</protein>
<dbReference type="KEGG" id="hro:HELRODRAFT_140568"/>
<dbReference type="HOGENOM" id="CLU_022907_2_0_1"/>
<dbReference type="GO" id="GO:0005085">
    <property type="term" value="F:guanyl-nucleotide exchange factor activity"/>
    <property type="evidence" value="ECO:0007669"/>
    <property type="project" value="UniProtKB-KW"/>
</dbReference>
<reference evidence="8" key="1">
    <citation type="submission" date="2012-12" db="EMBL/GenBank/DDBJ databases">
        <authorList>
            <person name="Hellsten U."/>
            <person name="Grimwood J."/>
            <person name="Chapman J.A."/>
            <person name="Shapiro H."/>
            <person name="Aerts A."/>
            <person name="Otillar R.P."/>
            <person name="Terry A.Y."/>
            <person name="Boore J.L."/>
            <person name="Simakov O."/>
            <person name="Marletaz F."/>
            <person name="Cho S.-J."/>
            <person name="Edsinger-Gonzales E."/>
            <person name="Havlak P."/>
            <person name="Kuo D.-H."/>
            <person name="Larsson T."/>
            <person name="Lv J."/>
            <person name="Arendt D."/>
            <person name="Savage R."/>
            <person name="Osoegawa K."/>
            <person name="de Jong P."/>
            <person name="Lindberg D.R."/>
            <person name="Seaver E.C."/>
            <person name="Weisblat D.A."/>
            <person name="Putnam N.H."/>
            <person name="Grigoriev I.V."/>
            <person name="Rokhsar D.S."/>
        </authorList>
    </citation>
    <scope>NUCLEOTIDE SEQUENCE</scope>
</reference>
<evidence type="ECO:0000256" key="1">
    <source>
        <dbReference type="ARBA" id="ARBA00022658"/>
    </source>
</evidence>
<proteinExistence type="predicted"/>
<dbReference type="Pfam" id="PF00618">
    <property type="entry name" value="RasGEF_N"/>
    <property type="match status" value="1"/>
</dbReference>
<dbReference type="AlphaFoldDB" id="T1EJ15"/>
<evidence type="ECO:0000313" key="8">
    <source>
        <dbReference type="Proteomes" id="UP000015101"/>
    </source>
</evidence>
<sequence>YKEITYKDGMIEVAPLPLLIYRLVPTSTYYPDKSYIFAFLLNSRVFLTPHQLFQQVCEACKQQESLLDKQNIVSGLLFLLILLLLLLLLWTDNFAYDFRDERMIILLKEMNSLILKHHLHFKKEITIITQNLYSKLQALHKYEDLLDKINMEVSSRTNNLLPTVSLSTDITETCPNPLFLGHQLTHIELERLSMIGPEEFIQDHALRSVRSDWLLLFRRFLKKLTNIDSYVHWYNRLSYFVATEICMHLKKKNRARMIEYFVDVAKECINIGNFNSLMAILGGLNMPAIQRLKKTWAKVNKEKFEILERLSNPCGNFNSYRSSLKAALWRSEGASDDRERIIVPFFSVMLKDIYMLNENKDLPDRFSNGHVNFKKIWEVTKVVNEFMAWKQVE</sequence>
<dbReference type="EnsemblMetazoa" id="HelroT140568">
    <property type="protein sequence ID" value="HelroP140568"/>
    <property type="gene ID" value="HelroG140568"/>
</dbReference>
<evidence type="ECO:0008006" key="9">
    <source>
        <dbReference type="Google" id="ProtNLM"/>
    </source>
</evidence>
<dbReference type="PROSITE" id="PS50009">
    <property type="entry name" value="RASGEF_CAT"/>
    <property type="match status" value="1"/>
</dbReference>
<dbReference type="InterPro" id="IPR001895">
    <property type="entry name" value="RASGEF_cat_dom"/>
</dbReference>
<dbReference type="EMBL" id="AMQM01004649">
    <property type="status" value="NOT_ANNOTATED_CDS"/>
    <property type="molecule type" value="Genomic_DNA"/>
</dbReference>
<gene>
    <name evidence="7" type="primary">20196565</name>
    <name evidence="6" type="ORF">HELRODRAFT_140568</name>
</gene>
<dbReference type="OMA" id="IAKECCE"/>
<dbReference type="EMBL" id="AMQM01004648">
    <property type="status" value="NOT_ANNOTATED_CDS"/>
    <property type="molecule type" value="Genomic_DNA"/>
</dbReference>
<dbReference type="InterPro" id="IPR008937">
    <property type="entry name" value="Ras-like_GEF"/>
</dbReference>
<reference evidence="7" key="3">
    <citation type="submission" date="2015-06" db="UniProtKB">
        <authorList>
            <consortium name="EnsemblMetazoa"/>
        </authorList>
    </citation>
    <scope>IDENTIFICATION</scope>
</reference>
<dbReference type="Proteomes" id="UP000015101">
    <property type="component" value="Unassembled WGS sequence"/>
</dbReference>
<dbReference type="PROSITE" id="PS00720">
    <property type="entry name" value="RASGEF"/>
    <property type="match status" value="1"/>
</dbReference>
<keyword evidence="3" id="KW-0812">Transmembrane</keyword>
<dbReference type="InterPro" id="IPR000651">
    <property type="entry name" value="Ras-like_Gua-exchang_fac_N"/>
</dbReference>
<keyword evidence="1 2" id="KW-0344">Guanine-nucleotide releasing factor</keyword>